<dbReference type="CDD" id="cd00038">
    <property type="entry name" value="CAP_ED"/>
    <property type="match status" value="1"/>
</dbReference>
<reference evidence="2" key="2">
    <citation type="submission" date="2022-10" db="EMBL/GenBank/DDBJ databases">
        <authorList>
            <consortium name="ENA_rothamsted_submissions"/>
            <consortium name="culmorum"/>
            <person name="King R."/>
        </authorList>
    </citation>
    <scope>NUCLEOTIDE SEQUENCE</scope>
</reference>
<dbReference type="OrthoDB" id="166212at2759"/>
<proteinExistence type="predicted"/>
<accession>A0A9N9SE34</accession>
<evidence type="ECO:0000313" key="3">
    <source>
        <dbReference type="Proteomes" id="UP001153737"/>
    </source>
</evidence>
<dbReference type="SUPFAM" id="SSF51206">
    <property type="entry name" value="cAMP-binding domain-like"/>
    <property type="match status" value="2"/>
</dbReference>
<dbReference type="InterPro" id="IPR014710">
    <property type="entry name" value="RmlC-like_jellyroll"/>
</dbReference>
<reference evidence="2" key="1">
    <citation type="submission" date="2022-01" db="EMBL/GenBank/DDBJ databases">
        <authorList>
            <person name="King R."/>
        </authorList>
    </citation>
    <scope>NUCLEOTIDE SEQUENCE</scope>
</reference>
<dbReference type="SMART" id="SM00100">
    <property type="entry name" value="cNMP"/>
    <property type="match status" value="1"/>
</dbReference>
<gene>
    <name evidence="2" type="ORF">PHAECO_LOCUS3226</name>
</gene>
<dbReference type="InterPro" id="IPR018490">
    <property type="entry name" value="cNMP-bd_dom_sf"/>
</dbReference>
<dbReference type="PROSITE" id="PS50042">
    <property type="entry name" value="CNMP_BINDING_3"/>
    <property type="match status" value="1"/>
</dbReference>
<dbReference type="Gene3D" id="2.60.120.10">
    <property type="entry name" value="Jelly Rolls"/>
    <property type="match status" value="2"/>
</dbReference>
<protein>
    <recommendedName>
        <fullName evidence="1">Cyclic nucleotide-binding domain-containing protein</fullName>
    </recommendedName>
</protein>
<organism evidence="2 3">
    <name type="scientific">Phaedon cochleariae</name>
    <name type="common">Mustard beetle</name>
    <dbReference type="NCBI Taxonomy" id="80249"/>
    <lineage>
        <taxon>Eukaryota</taxon>
        <taxon>Metazoa</taxon>
        <taxon>Ecdysozoa</taxon>
        <taxon>Arthropoda</taxon>
        <taxon>Hexapoda</taxon>
        <taxon>Insecta</taxon>
        <taxon>Pterygota</taxon>
        <taxon>Neoptera</taxon>
        <taxon>Endopterygota</taxon>
        <taxon>Coleoptera</taxon>
        <taxon>Polyphaga</taxon>
        <taxon>Cucujiformia</taxon>
        <taxon>Chrysomeloidea</taxon>
        <taxon>Chrysomelidae</taxon>
        <taxon>Chrysomelinae</taxon>
        <taxon>Chrysomelini</taxon>
        <taxon>Phaedon</taxon>
    </lineage>
</organism>
<feature type="domain" description="Cyclic nucleotide-binding" evidence="1">
    <location>
        <begin position="102"/>
        <end position="210"/>
    </location>
</feature>
<dbReference type="AlphaFoldDB" id="A0A9N9SE34"/>
<evidence type="ECO:0000259" key="1">
    <source>
        <dbReference type="PROSITE" id="PS50042"/>
    </source>
</evidence>
<dbReference type="PANTHER" id="PTHR23011">
    <property type="entry name" value="CYCLIC NUCLEOTIDE-BINDING DOMAIN CONTAINING PROTEIN"/>
    <property type="match status" value="1"/>
</dbReference>
<dbReference type="Proteomes" id="UP001153737">
    <property type="component" value="Chromosome 12"/>
</dbReference>
<keyword evidence="3" id="KW-1185">Reference proteome</keyword>
<dbReference type="PANTHER" id="PTHR23011:SF41">
    <property type="entry name" value="CYCLIC NUCLEOTIDE-BINDING DOMAIN-CONTAINING PROTEIN"/>
    <property type="match status" value="1"/>
</dbReference>
<dbReference type="Pfam" id="PF00027">
    <property type="entry name" value="cNMP_binding"/>
    <property type="match status" value="1"/>
</dbReference>
<dbReference type="InterPro" id="IPR000595">
    <property type="entry name" value="cNMP-bd_dom"/>
</dbReference>
<dbReference type="EMBL" id="OU896718">
    <property type="protein sequence ID" value="CAG9815817.1"/>
    <property type="molecule type" value="Genomic_DNA"/>
</dbReference>
<sequence>MSQRVKKVPSLTPEQKHARKVRALRRFRAVVRLVMANLYWLGDLEDSRIGDNVMKNIQFLTRKKVKKSSLTLQEKAILCKPKEERTEEEKLILNKVIGGLKCFRRYPPNVKSQLAAVTYFVYFGTGRQIVKQDHAPLAMYFVLSGEASVTVRHYDKFLDEWIEEDSGVLTPGTMFGEVALIHGIVRLATITTITPCELLMIKKEDFDTVLKETVLKAWIEIQKIMNRFSYFKNWDSVTKRECSIMSRTKSFSPDETLLGDDTGLPTYVYFITKGTCCIIENLKMIVRDNKGIEKYQLWGVNYPQGETAVEEVSAIFDKYLTKDFESGSKGGFMEWHKDESTFFTGGMMAPTVSTLSTAPSRVIRTETHFIKVCELAEGACFNVGENFHRRRVVAITPTNCLLIPRYWILKNNIDNIWNRVQQFLNKHIPTSEQIFENFIQEKKFKKYRKKLIKDLLAEKRVANNNSIHNVPYSIRLKEGTDVDYS</sequence>
<evidence type="ECO:0000313" key="2">
    <source>
        <dbReference type="EMBL" id="CAG9815817.1"/>
    </source>
</evidence>
<name>A0A9N9SE34_PHACE</name>